<dbReference type="GeneID" id="17275276"/>
<keyword evidence="2" id="KW-1133">Transmembrane helix</keyword>
<proteinExistence type="predicted"/>
<dbReference type="OMA" id="YTHFKDD"/>
<dbReference type="PANTHER" id="PTHR31605:SF0">
    <property type="entry name" value="GLYCEROL-3-PHOSPHATE O-ACYLTRANSFERASE 1"/>
    <property type="match status" value="1"/>
</dbReference>
<reference evidence="4" key="2">
    <citation type="submission" date="2024-10" db="UniProtKB">
        <authorList>
            <consortium name="EnsemblProtists"/>
        </authorList>
    </citation>
    <scope>IDENTIFICATION</scope>
</reference>
<evidence type="ECO:0000256" key="1">
    <source>
        <dbReference type="SAM" id="MobiDB-lite"/>
    </source>
</evidence>
<dbReference type="SMART" id="SM00563">
    <property type="entry name" value="PlsC"/>
    <property type="match status" value="1"/>
</dbReference>
<feature type="domain" description="Phospholipid/glycerol acyltransferase" evidence="3">
    <location>
        <begin position="34"/>
        <end position="240"/>
    </location>
</feature>
<dbReference type="Proteomes" id="UP000013827">
    <property type="component" value="Unassembled WGS sequence"/>
</dbReference>
<organism evidence="4 5">
    <name type="scientific">Emiliania huxleyi (strain CCMP1516)</name>
    <dbReference type="NCBI Taxonomy" id="280463"/>
    <lineage>
        <taxon>Eukaryota</taxon>
        <taxon>Haptista</taxon>
        <taxon>Haptophyta</taxon>
        <taxon>Prymnesiophyceae</taxon>
        <taxon>Isochrysidales</taxon>
        <taxon>Noelaerhabdaceae</taxon>
        <taxon>Emiliania</taxon>
    </lineage>
</organism>
<dbReference type="GO" id="GO:0004366">
    <property type="term" value="F:glycerol-3-phosphate O-acyltransferase activity"/>
    <property type="evidence" value="ECO:0007669"/>
    <property type="project" value="TreeGrafter"/>
</dbReference>
<dbReference type="SUPFAM" id="SSF69593">
    <property type="entry name" value="Glycerol-3-phosphate (1)-acyltransferase"/>
    <property type="match status" value="2"/>
</dbReference>
<dbReference type="GO" id="GO:0016287">
    <property type="term" value="F:glycerone-phosphate O-acyltransferase activity"/>
    <property type="evidence" value="ECO:0007669"/>
    <property type="project" value="TreeGrafter"/>
</dbReference>
<protein>
    <recommendedName>
        <fullName evidence="3">Phospholipid/glycerol acyltransferase domain-containing protein</fullName>
    </recommendedName>
</protein>
<dbReference type="CDD" id="cd07992">
    <property type="entry name" value="LPLAT_AAK14816-like"/>
    <property type="match status" value="1"/>
</dbReference>
<dbReference type="InterPro" id="IPR052744">
    <property type="entry name" value="GPAT/DAPAT"/>
</dbReference>
<sequence>VYFSMRIFFRVILSTVFSNIEIVGLDNVPRKGPIIFTGNHANQFVDALQVICSNPFKALSPISFLIAQKSWDRPIIGDFAKLCSGIPVARAQDSAKKGQGTIVTAESSSTKTEVKGEGTDFPAQLRPGDKVRFAGSATAYKVSSIAGPSALTIATPADSPCPVLDGVTFDVLPRVDQSVMFRSVFDALKDGRCIGIFPEGGSHDRTDLLPLQAGVALMAFGCLEEHNISVPVVPIGLTYFARSQFRSRVVIEFGSPVTISEELVKQYEKDKRGACNRFLGHVEDGLRAALVTTDSYDTLTLVHTARRLYQRDYEALDTAAKQDLNRRFAEGYKKLLSQGGGNLPEDIANLRAKLAEYRDTLAALGLRDHQARLPRRTQSSKQLVVLSAVHILILLAISAIPNLLLNLPVGIASTRYAAKAQIKALAGSKVKIEAEDVVLSEAIKLAIIALPALWLTYAFLLLLFSGLAAKTVFFILLSFPLMSYIGVISAEAGMIAIKDLQPLFNQLLFREQLQLRTMRTELQTLVRESVKNHGPSL</sequence>
<evidence type="ECO:0000313" key="5">
    <source>
        <dbReference type="Proteomes" id="UP000013827"/>
    </source>
</evidence>
<feature type="compositionally biased region" description="Polar residues" evidence="1">
    <location>
        <begin position="101"/>
        <end position="111"/>
    </location>
</feature>
<dbReference type="STRING" id="2903.R1D4S6"/>
<keyword evidence="2" id="KW-0472">Membrane</keyword>
<evidence type="ECO:0000256" key="2">
    <source>
        <dbReference type="SAM" id="Phobius"/>
    </source>
</evidence>
<evidence type="ECO:0000259" key="3">
    <source>
        <dbReference type="SMART" id="SM00563"/>
    </source>
</evidence>
<dbReference type="AlphaFoldDB" id="A0A0D3K2L7"/>
<dbReference type="KEGG" id="ehx:EMIHUDRAFT_41514"/>
<dbReference type="EnsemblProtists" id="EOD30002">
    <property type="protein sequence ID" value="EOD30002"/>
    <property type="gene ID" value="EMIHUDRAFT_41514"/>
</dbReference>
<feature type="region of interest" description="Disordered" evidence="1">
    <location>
        <begin position="100"/>
        <end position="121"/>
    </location>
</feature>
<name>A0A0D3K2L7_EMIH1</name>
<dbReference type="InterPro" id="IPR002123">
    <property type="entry name" value="Plipid/glycerol_acylTrfase"/>
</dbReference>
<dbReference type="eggNOG" id="ENOG502QQ2N">
    <property type="taxonomic scope" value="Eukaryota"/>
</dbReference>
<keyword evidence="2" id="KW-0812">Transmembrane</keyword>
<reference evidence="5" key="1">
    <citation type="journal article" date="2013" name="Nature">
        <title>Pan genome of the phytoplankton Emiliania underpins its global distribution.</title>
        <authorList>
            <person name="Read B.A."/>
            <person name="Kegel J."/>
            <person name="Klute M.J."/>
            <person name="Kuo A."/>
            <person name="Lefebvre S.C."/>
            <person name="Maumus F."/>
            <person name="Mayer C."/>
            <person name="Miller J."/>
            <person name="Monier A."/>
            <person name="Salamov A."/>
            <person name="Young J."/>
            <person name="Aguilar M."/>
            <person name="Claverie J.M."/>
            <person name="Frickenhaus S."/>
            <person name="Gonzalez K."/>
            <person name="Herman E.K."/>
            <person name="Lin Y.C."/>
            <person name="Napier J."/>
            <person name="Ogata H."/>
            <person name="Sarno A.F."/>
            <person name="Shmutz J."/>
            <person name="Schroeder D."/>
            <person name="de Vargas C."/>
            <person name="Verret F."/>
            <person name="von Dassow P."/>
            <person name="Valentin K."/>
            <person name="Van de Peer Y."/>
            <person name="Wheeler G."/>
            <person name="Dacks J.B."/>
            <person name="Delwiche C.F."/>
            <person name="Dyhrman S.T."/>
            <person name="Glockner G."/>
            <person name="John U."/>
            <person name="Richards T."/>
            <person name="Worden A.Z."/>
            <person name="Zhang X."/>
            <person name="Grigoriev I.V."/>
            <person name="Allen A.E."/>
            <person name="Bidle K."/>
            <person name="Borodovsky M."/>
            <person name="Bowler C."/>
            <person name="Brownlee C."/>
            <person name="Cock J.M."/>
            <person name="Elias M."/>
            <person name="Gladyshev V.N."/>
            <person name="Groth M."/>
            <person name="Guda C."/>
            <person name="Hadaegh A."/>
            <person name="Iglesias-Rodriguez M.D."/>
            <person name="Jenkins J."/>
            <person name="Jones B.M."/>
            <person name="Lawson T."/>
            <person name="Leese F."/>
            <person name="Lindquist E."/>
            <person name="Lobanov A."/>
            <person name="Lomsadze A."/>
            <person name="Malik S.B."/>
            <person name="Marsh M.E."/>
            <person name="Mackinder L."/>
            <person name="Mock T."/>
            <person name="Mueller-Roeber B."/>
            <person name="Pagarete A."/>
            <person name="Parker M."/>
            <person name="Probert I."/>
            <person name="Quesneville H."/>
            <person name="Raines C."/>
            <person name="Rensing S.A."/>
            <person name="Riano-Pachon D.M."/>
            <person name="Richier S."/>
            <person name="Rokitta S."/>
            <person name="Shiraiwa Y."/>
            <person name="Soanes D.M."/>
            <person name="van der Giezen M."/>
            <person name="Wahlund T.M."/>
            <person name="Williams B."/>
            <person name="Wilson W."/>
            <person name="Wolfe G."/>
            <person name="Wurch L.L."/>
        </authorList>
    </citation>
    <scope>NUCLEOTIDE SEQUENCE</scope>
</reference>
<dbReference type="Pfam" id="PF01553">
    <property type="entry name" value="Acyltransferase"/>
    <property type="match status" value="1"/>
</dbReference>
<dbReference type="GO" id="GO:0008654">
    <property type="term" value="P:phospholipid biosynthetic process"/>
    <property type="evidence" value="ECO:0007669"/>
    <property type="project" value="TreeGrafter"/>
</dbReference>
<dbReference type="RefSeq" id="XP_005782431.1">
    <property type="nucleotide sequence ID" value="XM_005782374.1"/>
</dbReference>
<accession>A0A0D3K2L7</accession>
<keyword evidence="5" id="KW-1185">Reference proteome</keyword>
<dbReference type="HOGENOM" id="CLU_007860_1_1_1"/>
<feature type="transmembrane region" description="Helical" evidence="2">
    <location>
        <begin position="471"/>
        <end position="497"/>
    </location>
</feature>
<feature type="transmembrane region" description="Helical" evidence="2">
    <location>
        <begin position="445"/>
        <end position="464"/>
    </location>
</feature>
<evidence type="ECO:0000313" key="4">
    <source>
        <dbReference type="EnsemblProtists" id="EOD30002"/>
    </source>
</evidence>
<feature type="transmembrane region" description="Helical" evidence="2">
    <location>
        <begin position="383"/>
        <end position="405"/>
    </location>
</feature>
<dbReference type="PANTHER" id="PTHR31605">
    <property type="entry name" value="GLYCEROL-3-PHOSPHATE O-ACYLTRANSFERASE 1"/>
    <property type="match status" value="1"/>
</dbReference>
<dbReference type="PaxDb" id="2903-EOD30002"/>